<keyword evidence="6" id="KW-0472">Membrane</keyword>
<evidence type="ECO:0000259" key="7">
    <source>
        <dbReference type="PROSITE" id="PS51352"/>
    </source>
</evidence>
<dbReference type="Proteomes" id="UP000016943">
    <property type="component" value="Chromosome"/>
</dbReference>
<feature type="domain" description="Thioredoxin" evidence="7">
    <location>
        <begin position="48"/>
        <end position="198"/>
    </location>
</feature>
<dbReference type="PATRIC" id="fig|1348662.3.peg.119"/>
<dbReference type="InterPro" id="IPR036249">
    <property type="entry name" value="Thioredoxin-like_sf"/>
</dbReference>
<dbReference type="AlphaFoldDB" id="U3GSQ3"/>
<dbReference type="GO" id="GO:0016209">
    <property type="term" value="F:antioxidant activity"/>
    <property type="evidence" value="ECO:0007669"/>
    <property type="project" value="InterPro"/>
</dbReference>
<feature type="transmembrane region" description="Helical" evidence="6">
    <location>
        <begin position="7"/>
        <end position="32"/>
    </location>
</feature>
<dbReference type="CDD" id="cd02966">
    <property type="entry name" value="TlpA_like_family"/>
    <property type="match status" value="1"/>
</dbReference>
<organism evidence="8 9">
    <name type="scientific">Corynebacterium argentoratense DSM 44202</name>
    <dbReference type="NCBI Taxonomy" id="1348662"/>
    <lineage>
        <taxon>Bacteria</taxon>
        <taxon>Bacillati</taxon>
        <taxon>Actinomycetota</taxon>
        <taxon>Actinomycetes</taxon>
        <taxon>Mycobacteriales</taxon>
        <taxon>Corynebacteriaceae</taxon>
        <taxon>Corynebacterium</taxon>
    </lineage>
</organism>
<comment type="subcellular location">
    <subcellularLocation>
        <location evidence="1">Cell envelope</location>
    </subcellularLocation>
</comment>
<keyword evidence="4" id="KW-1015">Disulfide bond</keyword>
<keyword evidence="5" id="KW-0676">Redox-active center</keyword>
<dbReference type="OrthoDB" id="9796554at2"/>
<dbReference type="eggNOG" id="COG0526">
    <property type="taxonomic scope" value="Bacteria"/>
</dbReference>
<dbReference type="STRING" id="1348662.CARG_00625"/>
<evidence type="ECO:0000256" key="6">
    <source>
        <dbReference type="SAM" id="Phobius"/>
    </source>
</evidence>
<dbReference type="Pfam" id="PF00578">
    <property type="entry name" value="AhpC-TSA"/>
    <property type="match status" value="1"/>
</dbReference>
<evidence type="ECO:0000256" key="1">
    <source>
        <dbReference type="ARBA" id="ARBA00004196"/>
    </source>
</evidence>
<evidence type="ECO:0000256" key="2">
    <source>
        <dbReference type="ARBA" id="ARBA00022748"/>
    </source>
</evidence>
<reference evidence="8 9" key="1">
    <citation type="journal article" date="2013" name="Genome Announc.">
        <title>Whole-Genome Sequence of the Clinical Strain Corynebacterium argentoratense DSM 44202, Isolated from a Human Throat Specimen.</title>
        <authorList>
            <person name="Bomholt C."/>
            <person name="Glaub A."/>
            <person name="Gravermann K."/>
            <person name="Albersmeier A."/>
            <person name="Brinkrolf K."/>
            <person name="Ruckert C."/>
            <person name="Tauch A."/>
        </authorList>
    </citation>
    <scope>NUCLEOTIDE SEQUENCE [LARGE SCALE GENOMIC DNA]</scope>
    <source>
        <strain evidence="8">DSM 44202</strain>
    </source>
</reference>
<dbReference type="GeneID" id="78249008"/>
<dbReference type="EMBL" id="CP006365">
    <property type="protein sequence ID" value="AGU14324.1"/>
    <property type="molecule type" value="Genomic_DNA"/>
</dbReference>
<dbReference type="InterPro" id="IPR013766">
    <property type="entry name" value="Thioredoxin_domain"/>
</dbReference>
<dbReference type="RefSeq" id="WP_020975446.1">
    <property type="nucleotide sequence ID" value="NC_022198.1"/>
</dbReference>
<gene>
    <name evidence="8" type="ORF">CARG_00625</name>
</gene>
<evidence type="ECO:0000256" key="3">
    <source>
        <dbReference type="ARBA" id="ARBA00022968"/>
    </source>
</evidence>
<evidence type="ECO:0000256" key="4">
    <source>
        <dbReference type="ARBA" id="ARBA00023157"/>
    </source>
</evidence>
<evidence type="ECO:0000256" key="5">
    <source>
        <dbReference type="ARBA" id="ARBA00023284"/>
    </source>
</evidence>
<dbReference type="InterPro" id="IPR050553">
    <property type="entry name" value="Thioredoxin_ResA/DsbE_sf"/>
</dbReference>
<sequence length="201" mass="20762">MNTPRKFAIASAVGALIIAALMVLMLVGLFGLPSSDSNDGAQSQGGVSQQDYDAADVPARPDCPVGDVAGVQLPCLGGQVQPDSQAPAATVVTLWAWWCQPCRQELPVFDEFAAAHPEMRVLGVHADTDAAAGASLLDELGVQLPSLQDSSNSFAGTLGLPGVVPIMVVVRPDGSFVPVAKVFDSVEQLEAVVQEAMHGAT</sequence>
<dbReference type="PANTHER" id="PTHR42852">
    <property type="entry name" value="THIOL:DISULFIDE INTERCHANGE PROTEIN DSBE"/>
    <property type="match status" value="1"/>
</dbReference>
<dbReference type="GO" id="GO:0017004">
    <property type="term" value="P:cytochrome complex assembly"/>
    <property type="evidence" value="ECO:0007669"/>
    <property type="project" value="UniProtKB-KW"/>
</dbReference>
<dbReference type="InterPro" id="IPR000866">
    <property type="entry name" value="AhpC/TSA"/>
</dbReference>
<protein>
    <recommendedName>
        <fullName evidence="7">Thioredoxin domain-containing protein</fullName>
    </recommendedName>
</protein>
<keyword evidence="3" id="KW-0735">Signal-anchor</keyword>
<keyword evidence="6" id="KW-0812">Transmembrane</keyword>
<keyword evidence="9" id="KW-1185">Reference proteome</keyword>
<dbReference type="PROSITE" id="PS51352">
    <property type="entry name" value="THIOREDOXIN_2"/>
    <property type="match status" value="1"/>
</dbReference>
<dbReference type="PANTHER" id="PTHR42852:SF6">
    <property type="entry name" value="THIOL:DISULFIDE INTERCHANGE PROTEIN DSBE"/>
    <property type="match status" value="1"/>
</dbReference>
<dbReference type="KEGG" id="caz:CARG_00625"/>
<keyword evidence="6" id="KW-1133">Transmembrane helix</keyword>
<accession>U3GSQ3</accession>
<evidence type="ECO:0000313" key="8">
    <source>
        <dbReference type="EMBL" id="AGU14324.1"/>
    </source>
</evidence>
<evidence type="ECO:0000313" key="9">
    <source>
        <dbReference type="Proteomes" id="UP000016943"/>
    </source>
</evidence>
<dbReference type="GO" id="GO:0016491">
    <property type="term" value="F:oxidoreductase activity"/>
    <property type="evidence" value="ECO:0007669"/>
    <property type="project" value="InterPro"/>
</dbReference>
<name>U3GSQ3_9CORY</name>
<dbReference type="SUPFAM" id="SSF52833">
    <property type="entry name" value="Thioredoxin-like"/>
    <property type="match status" value="1"/>
</dbReference>
<dbReference type="GO" id="GO:0030313">
    <property type="term" value="C:cell envelope"/>
    <property type="evidence" value="ECO:0007669"/>
    <property type="project" value="UniProtKB-SubCell"/>
</dbReference>
<proteinExistence type="predicted"/>
<keyword evidence="2" id="KW-0201">Cytochrome c-type biogenesis</keyword>
<dbReference type="HOGENOM" id="CLU_042529_6_1_11"/>
<dbReference type="Gene3D" id="3.40.30.10">
    <property type="entry name" value="Glutaredoxin"/>
    <property type="match status" value="1"/>
</dbReference>